<accession>A0A402BC47</accession>
<evidence type="ECO:0000313" key="3">
    <source>
        <dbReference type="Proteomes" id="UP000287171"/>
    </source>
</evidence>
<dbReference type="AlphaFoldDB" id="A0A402BC47"/>
<reference evidence="3" key="1">
    <citation type="submission" date="2018-12" db="EMBL/GenBank/DDBJ databases">
        <title>Tengunoibacter tsumagoiensis gen. nov., sp. nov., Dictyobacter kobayashii sp. nov., D. alpinus sp. nov., and D. joshuensis sp. nov. and description of Dictyobacteraceae fam. nov. within the order Ktedonobacterales isolated from Tengu-no-mugimeshi.</title>
        <authorList>
            <person name="Wang C.M."/>
            <person name="Zheng Y."/>
            <person name="Sakai Y."/>
            <person name="Toyoda A."/>
            <person name="Minakuchi Y."/>
            <person name="Abe K."/>
            <person name="Yokota A."/>
            <person name="Yabe S."/>
        </authorList>
    </citation>
    <scope>NUCLEOTIDE SEQUENCE [LARGE SCALE GENOMIC DNA]</scope>
    <source>
        <strain evidence="3">Uno16</strain>
    </source>
</reference>
<name>A0A402BC47_9CHLR</name>
<protein>
    <submittedName>
        <fullName evidence="2">PadR family transcriptional regulator</fullName>
    </submittedName>
</protein>
<sequence length="202" mass="22914">MHPYEMLAVMRQRELTTVIKVNQSSLYSVIEALLREKWIEPLETQREGRYPERTVYATNEAGRAELIDWLRSLIRRPAVEYTQFAAGLALLGNLSPDEVAALLKEHLEVLDQQISVCRTTLARAEKIGVDRVFVMEDLYSLTLLEAKHGFLAQLVLDINNGTVTMFAEGKRVWKVTRPDLAALSSEQLDEYNDSETGSSTEN</sequence>
<evidence type="ECO:0000313" key="2">
    <source>
        <dbReference type="EMBL" id="GCE28896.1"/>
    </source>
</evidence>
<gene>
    <name evidence="2" type="ORF">KDA_43800</name>
</gene>
<feature type="domain" description="Transcription regulator PadR N-terminal" evidence="1">
    <location>
        <begin position="2"/>
        <end position="66"/>
    </location>
</feature>
<dbReference type="InterPro" id="IPR036390">
    <property type="entry name" value="WH_DNA-bd_sf"/>
</dbReference>
<proteinExistence type="predicted"/>
<keyword evidence="3" id="KW-1185">Reference proteome</keyword>
<evidence type="ECO:0000259" key="1">
    <source>
        <dbReference type="Pfam" id="PF03551"/>
    </source>
</evidence>
<comment type="caution">
    <text evidence="2">The sequence shown here is derived from an EMBL/GenBank/DDBJ whole genome shotgun (WGS) entry which is preliminary data.</text>
</comment>
<dbReference type="Proteomes" id="UP000287171">
    <property type="component" value="Unassembled WGS sequence"/>
</dbReference>
<organism evidence="2 3">
    <name type="scientific">Dictyobacter alpinus</name>
    <dbReference type="NCBI Taxonomy" id="2014873"/>
    <lineage>
        <taxon>Bacteria</taxon>
        <taxon>Bacillati</taxon>
        <taxon>Chloroflexota</taxon>
        <taxon>Ktedonobacteria</taxon>
        <taxon>Ktedonobacterales</taxon>
        <taxon>Dictyobacteraceae</taxon>
        <taxon>Dictyobacter</taxon>
    </lineage>
</organism>
<dbReference type="Gene3D" id="1.10.10.10">
    <property type="entry name" value="Winged helix-like DNA-binding domain superfamily/Winged helix DNA-binding domain"/>
    <property type="match status" value="1"/>
</dbReference>
<dbReference type="InterPro" id="IPR005149">
    <property type="entry name" value="Tscrpt_reg_PadR_N"/>
</dbReference>
<dbReference type="Pfam" id="PF03551">
    <property type="entry name" value="PadR"/>
    <property type="match status" value="1"/>
</dbReference>
<dbReference type="SUPFAM" id="SSF46785">
    <property type="entry name" value="Winged helix' DNA-binding domain"/>
    <property type="match status" value="1"/>
</dbReference>
<dbReference type="EMBL" id="BIFT01000001">
    <property type="protein sequence ID" value="GCE28896.1"/>
    <property type="molecule type" value="Genomic_DNA"/>
</dbReference>
<dbReference type="InterPro" id="IPR036388">
    <property type="entry name" value="WH-like_DNA-bd_sf"/>
</dbReference>